<organism evidence="1 2">
    <name type="scientific">Diploptera punctata</name>
    <name type="common">Pacific beetle cockroach</name>
    <dbReference type="NCBI Taxonomy" id="6984"/>
    <lineage>
        <taxon>Eukaryota</taxon>
        <taxon>Metazoa</taxon>
        <taxon>Ecdysozoa</taxon>
        <taxon>Arthropoda</taxon>
        <taxon>Hexapoda</taxon>
        <taxon>Insecta</taxon>
        <taxon>Pterygota</taxon>
        <taxon>Neoptera</taxon>
        <taxon>Polyneoptera</taxon>
        <taxon>Dictyoptera</taxon>
        <taxon>Blattodea</taxon>
        <taxon>Blaberoidea</taxon>
        <taxon>Blaberidae</taxon>
        <taxon>Diplopterinae</taxon>
        <taxon>Diploptera</taxon>
    </lineage>
</organism>
<comment type="caution">
    <text evidence="1">The sequence shown here is derived from an EMBL/GenBank/DDBJ whole genome shotgun (WGS) entry which is preliminary data.</text>
</comment>
<reference evidence="1" key="2">
    <citation type="submission" date="2023-05" db="EMBL/GenBank/DDBJ databases">
        <authorList>
            <person name="Fouks B."/>
        </authorList>
    </citation>
    <scope>NUCLEOTIDE SEQUENCE</scope>
    <source>
        <strain evidence="1">Stay&amp;Tobe</strain>
        <tissue evidence="1">Testes</tissue>
    </source>
</reference>
<dbReference type="AlphaFoldDB" id="A0AAD8E2Z3"/>
<keyword evidence="2" id="KW-1185">Reference proteome</keyword>
<evidence type="ECO:0000313" key="1">
    <source>
        <dbReference type="EMBL" id="KAJ9575323.1"/>
    </source>
</evidence>
<accession>A0AAD8E2Z3</accession>
<gene>
    <name evidence="1" type="ORF">L9F63_025726</name>
</gene>
<dbReference type="Proteomes" id="UP001233999">
    <property type="component" value="Unassembled WGS sequence"/>
</dbReference>
<reference evidence="1" key="1">
    <citation type="journal article" date="2023" name="IScience">
        <title>Live-bearing cockroach genome reveals convergent evolutionary mechanisms linked to viviparity in insects and beyond.</title>
        <authorList>
            <person name="Fouks B."/>
            <person name="Harrison M.C."/>
            <person name="Mikhailova A.A."/>
            <person name="Marchal E."/>
            <person name="English S."/>
            <person name="Carruthers M."/>
            <person name="Jennings E.C."/>
            <person name="Chiamaka E.L."/>
            <person name="Frigard R.A."/>
            <person name="Pippel M."/>
            <person name="Attardo G.M."/>
            <person name="Benoit J.B."/>
            <person name="Bornberg-Bauer E."/>
            <person name="Tobe S.S."/>
        </authorList>
    </citation>
    <scope>NUCLEOTIDE SEQUENCE</scope>
    <source>
        <strain evidence="1">Stay&amp;Tobe</strain>
    </source>
</reference>
<proteinExistence type="predicted"/>
<feature type="non-terminal residue" evidence="1">
    <location>
        <position position="1"/>
    </location>
</feature>
<name>A0AAD8E2Z3_DIPPU</name>
<feature type="non-terminal residue" evidence="1">
    <location>
        <position position="90"/>
    </location>
</feature>
<evidence type="ECO:0000313" key="2">
    <source>
        <dbReference type="Proteomes" id="UP001233999"/>
    </source>
</evidence>
<protein>
    <submittedName>
        <fullName evidence="1">Uncharacterized protein</fullName>
    </submittedName>
</protein>
<sequence length="90" mass="10900">NWAKHKHVYNQKERDGNRCSLKPCRAYHMLALSKMSDLVTDCADYCFRYYAEKRKLIESYQRIQMDRTCRKNRRNIATTQTSLYTECSFF</sequence>
<dbReference type="EMBL" id="JASPKZ010009992">
    <property type="protein sequence ID" value="KAJ9575323.1"/>
    <property type="molecule type" value="Genomic_DNA"/>
</dbReference>